<dbReference type="Proteomes" id="UP001251528">
    <property type="component" value="Unassembled WGS sequence"/>
</dbReference>
<evidence type="ECO:0000313" key="3">
    <source>
        <dbReference type="Proteomes" id="UP001251528"/>
    </source>
</evidence>
<evidence type="ECO:0000256" key="1">
    <source>
        <dbReference type="SAM" id="MobiDB-lite"/>
    </source>
</evidence>
<gene>
    <name evidence="2" type="ORF">QQS21_009995</name>
</gene>
<organism evidence="2 3">
    <name type="scientific">Conoideocrella luteorostrata</name>
    <dbReference type="NCBI Taxonomy" id="1105319"/>
    <lineage>
        <taxon>Eukaryota</taxon>
        <taxon>Fungi</taxon>
        <taxon>Dikarya</taxon>
        <taxon>Ascomycota</taxon>
        <taxon>Pezizomycotina</taxon>
        <taxon>Sordariomycetes</taxon>
        <taxon>Hypocreomycetidae</taxon>
        <taxon>Hypocreales</taxon>
        <taxon>Clavicipitaceae</taxon>
        <taxon>Conoideocrella</taxon>
    </lineage>
</organism>
<feature type="region of interest" description="Disordered" evidence="1">
    <location>
        <begin position="1396"/>
        <end position="1490"/>
    </location>
</feature>
<dbReference type="InterPro" id="IPR036890">
    <property type="entry name" value="HATPase_C_sf"/>
</dbReference>
<dbReference type="InterPro" id="IPR052957">
    <property type="entry name" value="Auxin_embryo_med"/>
</dbReference>
<name>A0AAJ0FXA7_9HYPO</name>
<dbReference type="Gene3D" id="3.30.565.10">
    <property type="entry name" value="Histidine kinase-like ATPase, C-terminal domain"/>
    <property type="match status" value="1"/>
</dbReference>
<dbReference type="SUPFAM" id="SSF55874">
    <property type="entry name" value="ATPase domain of HSP90 chaperone/DNA topoisomerase II/histidine kinase"/>
    <property type="match status" value="1"/>
</dbReference>
<feature type="compositionally biased region" description="Basic and acidic residues" evidence="1">
    <location>
        <begin position="1410"/>
        <end position="1430"/>
    </location>
</feature>
<feature type="compositionally biased region" description="Polar residues" evidence="1">
    <location>
        <begin position="1432"/>
        <end position="1473"/>
    </location>
</feature>
<comment type="caution">
    <text evidence="2">The sequence shown here is derived from an EMBL/GenBank/DDBJ whole genome shotgun (WGS) entry which is preliminary data.</text>
</comment>
<reference evidence="2" key="1">
    <citation type="submission" date="2023-06" db="EMBL/GenBank/DDBJ databases">
        <title>Conoideocrella luteorostrata (Hypocreales: Clavicipitaceae), a potential biocontrol fungus for elongate hemlock scale in United States Christmas tree production areas.</title>
        <authorList>
            <person name="Barrett H."/>
            <person name="Lovett B."/>
            <person name="Macias A.M."/>
            <person name="Stajich J.E."/>
            <person name="Kasson M.T."/>
        </authorList>
    </citation>
    <scope>NUCLEOTIDE SEQUENCE</scope>
    <source>
        <strain evidence="2">ARSEF 14590</strain>
    </source>
</reference>
<dbReference type="EMBL" id="JASWJB010000274">
    <property type="protein sequence ID" value="KAK2592305.1"/>
    <property type="molecule type" value="Genomic_DNA"/>
</dbReference>
<accession>A0AAJ0FXA7</accession>
<sequence length="1749" mass="199006">MTTPEEAKAIVQRLTDVYGILDRDMMDHIGSWIPEYRDNIDKNWLALETTAANSVKTLANHIYGSGARFVFELLQNADDNKFSRAIANGAEPSITFEVFDDRIVVECNEDGFKERDLEAICAVGKSTKAASGSGYIGNKGIGFKSVFIAASTVYIQSGNYSFQFHHKKTDPGLGMVRPEWKEAKEQLRGPLTRMILYLHNEGNSDDREHQRSIIRNQLDELQETCLLFLKQLKRIGVKFFDKNGKPEKSKQFSKHVIDDYRVSLRITSSDKDGNKREESHLYHITRNNATGLKQGANRDIPEISANEKELAKTAEIVLAFPLTKHLKPITSKRQYVFAFLPVRMLDYTFLIHTDFDTNASREDIVTTSERNRSLIEWIAKTFVQAVLEFCEHTSLRYEWPAFLPSTEVENSTSSFWLMLNKGIADRINKVPVFMSRGESDLRMLNKIFLPTAGTQLADGTPVLDDKDNNLFLSPKYAPDIVQTLKAYGLKELGISIVIDLLEEDIDATDSKLRNGATSEEWHTVIAKFLCKHLYEGSKHQSRLENLDLIPLRDGRWVSALSRKVYPYFPETNGIEIPNAVKMDIVRSTAVLNPHRKALFEKLEVSEASIDMVRYKIFSEFTSPSKSPQHWVSCVKYLDYLYRTSKPPSKRYPDKPAEEFGKVVLIDHTGKRRGPCKDDIYLPGQSYPHSPESYLSGGGAATGPSVLFIHPSYMCYPPDKPSSEHLPWNAWLCKSVGVRERLRLLERGNKNLSDTSLYVLECQPQKFLGLVLHLWEYEGSQVKASQSLQRLFGDLTAKDLCEGNISVKLRDTWLPLPILLEKVEWYMEQLNQFPFLKFDPSETKADEFGVKWAFMHKYFGVGMEESITFLLEILRHIQSSYSLPTISQTQRIFDLYEAIYSKLIAAKHKTVEEEKVKKYFSEAGILVPDDENTSWSKSSDCLWLAPPNLTTKHSLRTLYARTLGKEHLNNIEKLFARVGMIPAASSSDLVTELRALKAIRCTDFDRIKGLYKFLSALEENGPGILDAFNNNALIYAKKHDQWDWYKTTGCLWSSTTSIRGKVTLDADYEELKPFFVDILGVKLLTIQLVYDELRQTKSEQNITELKTTISVFSSLLETEQRFSFDPKPIREASIFPVRYCDGAAVLRSADTEFAIGDRDYLREKFKDRISLLDFDLEEVRRLKAFFEYLGLTYRYLSNCVEEYTSVSDHSGRLIESGPHNLKRKAYYILRVAATFGSIRYRIDSPGLYQSLCAIKVKETDGIFTSLSIQQNNKQIFTEEIAGSEHIYETAEEVIIYVPKRRKAQDICFYSVLPHKFAEWLMRSPTTNRLEGPVDDEAVQSLAAVFACRRLALDEILDRQGIIQVAIENQDPEESEESEEDDDYQVDENEAIEQNLEHGAGQAEEDNVESAGARHEEQRDWRSEAGNERRDTLTGLSIDSYNADNTGISDLESGESNTETLVETVTRQSHMSSSPRPVVHLRSPRQSLGSVSNSLEQIASPRMADVAIGNTGDARYSNLLNRVVAAAQQATFPSQGTFDLSSLSEALPGYTPTDGVESFDGLEVYAGFRSAGQLERDMKVGAAGELYVFELLSRIGLPNWSRDNWQSKIRTYARAHSAYATIDAWPHSETSDLVYDDTEGHFTDMLIGCGYLDEDEWHGARPKYFLEVKTTTGPRETPFYVSGNQYRLIEQKHRLEDRSEVYIILRVFWLTSEKITMSVLLDPWQLKQDQWLLFKGQSWVVTPGTGPSRST</sequence>
<evidence type="ECO:0000313" key="2">
    <source>
        <dbReference type="EMBL" id="KAK2592305.1"/>
    </source>
</evidence>
<keyword evidence="3" id="KW-1185">Reference proteome</keyword>
<dbReference type="NCBIfam" id="NF047352">
    <property type="entry name" value="P_loop_sacsin"/>
    <property type="match status" value="1"/>
</dbReference>
<protein>
    <recommendedName>
        <fullName evidence="4">Protein NO VEIN C-terminal domain-containing protein</fullName>
    </recommendedName>
</protein>
<proteinExistence type="predicted"/>
<dbReference type="PANTHER" id="PTHR32387">
    <property type="entry name" value="WU:FJ29H11"/>
    <property type="match status" value="1"/>
</dbReference>
<dbReference type="PANTHER" id="PTHR32387:SF0">
    <property type="entry name" value="PROTEIN NO VEIN"/>
    <property type="match status" value="1"/>
</dbReference>
<evidence type="ECO:0008006" key="4">
    <source>
        <dbReference type="Google" id="ProtNLM"/>
    </source>
</evidence>